<dbReference type="InterPro" id="IPR013325">
    <property type="entry name" value="RNA_pol_sigma_r2"/>
</dbReference>
<name>A0A1H6J1Y5_9GAMM</name>
<gene>
    <name evidence="1" type="ORF">SAMN05660691_00127</name>
</gene>
<proteinExistence type="predicted"/>
<dbReference type="GO" id="GO:0003700">
    <property type="term" value="F:DNA-binding transcription factor activity"/>
    <property type="evidence" value="ECO:0007669"/>
    <property type="project" value="InterPro"/>
</dbReference>
<dbReference type="OrthoDB" id="1524900at2"/>
<reference evidence="2" key="1">
    <citation type="submission" date="2016-10" db="EMBL/GenBank/DDBJ databases">
        <authorList>
            <person name="Varghese N."/>
            <person name="Submissions S."/>
        </authorList>
    </citation>
    <scope>NUCLEOTIDE SEQUENCE [LARGE SCALE GENOMIC DNA]</scope>
    <source>
        <strain evidence="2">DSM 17616</strain>
    </source>
</reference>
<dbReference type="Gene3D" id="1.10.1740.10">
    <property type="match status" value="1"/>
</dbReference>
<dbReference type="GO" id="GO:0006352">
    <property type="term" value="P:DNA-templated transcription initiation"/>
    <property type="evidence" value="ECO:0007669"/>
    <property type="project" value="InterPro"/>
</dbReference>
<dbReference type="RefSeq" id="WP_092789117.1">
    <property type="nucleotide sequence ID" value="NZ_FNXF01000001.1"/>
</dbReference>
<dbReference type="EMBL" id="FNXF01000001">
    <property type="protein sequence ID" value="SEH55891.1"/>
    <property type="molecule type" value="Genomic_DNA"/>
</dbReference>
<sequence length="194" mass="22302">MKKLQRYAIYCSRAQHEAEDLLQDALLEAVRQGRTELSLAANLRWLRGVIRHLALERARSAVRSRLRDTGYYQLMPQQVAQPLPPDTRWLQHLPAGQRLVARLIMAGHNRQEICYLLGVSDVALRQRLSAIRKQLQYRQHNPHEFCMLKLPLPYGQIRQRLLPLLAQNGKLGSHDPDGHLFIISHLTKSSVVAT</sequence>
<dbReference type="Proteomes" id="UP000199371">
    <property type="component" value="Unassembled WGS sequence"/>
</dbReference>
<dbReference type="AlphaFoldDB" id="A0A1H6J1Y5"/>
<evidence type="ECO:0000313" key="2">
    <source>
        <dbReference type="Proteomes" id="UP000199371"/>
    </source>
</evidence>
<keyword evidence="2" id="KW-1185">Reference proteome</keyword>
<dbReference type="STRING" id="173990.SAMN05660691_00127"/>
<evidence type="ECO:0000313" key="1">
    <source>
        <dbReference type="EMBL" id="SEH55891.1"/>
    </source>
</evidence>
<protein>
    <submittedName>
        <fullName evidence="1">RNA polymerase sigma-70 factor, ECF subfamily</fullName>
    </submittedName>
</protein>
<organism evidence="1 2">
    <name type="scientific">Rheinheimera pacifica</name>
    <dbReference type="NCBI Taxonomy" id="173990"/>
    <lineage>
        <taxon>Bacteria</taxon>
        <taxon>Pseudomonadati</taxon>
        <taxon>Pseudomonadota</taxon>
        <taxon>Gammaproteobacteria</taxon>
        <taxon>Chromatiales</taxon>
        <taxon>Chromatiaceae</taxon>
        <taxon>Rheinheimera</taxon>
    </lineage>
</organism>
<accession>A0A1H6J1Y5</accession>
<dbReference type="SUPFAM" id="SSF88946">
    <property type="entry name" value="Sigma2 domain of RNA polymerase sigma factors"/>
    <property type="match status" value="1"/>
</dbReference>